<evidence type="ECO:0000313" key="2">
    <source>
        <dbReference type="Proteomes" id="UP000198211"/>
    </source>
</evidence>
<keyword evidence="2" id="KW-1185">Reference proteome</keyword>
<protein>
    <submittedName>
        <fullName evidence="1">Uncharacterized protein</fullName>
    </submittedName>
</protein>
<dbReference type="EMBL" id="NBNE01002336">
    <property type="protein sequence ID" value="OWZ10770.1"/>
    <property type="molecule type" value="Genomic_DNA"/>
</dbReference>
<evidence type="ECO:0000313" key="1">
    <source>
        <dbReference type="EMBL" id="OWZ10770.1"/>
    </source>
</evidence>
<dbReference type="OrthoDB" id="129632at2759"/>
<reference evidence="2" key="1">
    <citation type="submission" date="2017-03" db="EMBL/GenBank/DDBJ databases">
        <title>Phytopthora megakarya and P. palmivora, two closely related causual agents of cacao black pod achieved similar genome size and gene model numbers by different mechanisms.</title>
        <authorList>
            <person name="Ali S."/>
            <person name="Shao J."/>
            <person name="Larry D.J."/>
            <person name="Kronmiller B."/>
            <person name="Shen D."/>
            <person name="Strem M.D."/>
            <person name="Melnick R.L."/>
            <person name="Guiltinan M.J."/>
            <person name="Tyler B.M."/>
            <person name="Meinhardt L.W."/>
            <person name="Bailey B.A."/>
        </authorList>
    </citation>
    <scope>NUCLEOTIDE SEQUENCE [LARGE SCALE GENOMIC DNA]</scope>
    <source>
        <strain evidence="2">zdho120</strain>
    </source>
</reference>
<dbReference type="Gene3D" id="1.10.10.1070">
    <property type="entry name" value="Zinc finger, BED domain-containing"/>
    <property type="match status" value="1"/>
</dbReference>
<proteinExistence type="predicted"/>
<comment type="caution">
    <text evidence="1">The sequence shown here is derived from an EMBL/GenBank/DDBJ whole genome shotgun (WGS) entry which is preliminary data.</text>
</comment>
<gene>
    <name evidence="1" type="ORF">PHMEG_00016320</name>
</gene>
<name>A0A225W1P7_9STRA</name>
<accession>A0A225W1P7</accession>
<dbReference type="Proteomes" id="UP000198211">
    <property type="component" value="Unassembled WGS sequence"/>
</dbReference>
<dbReference type="SUPFAM" id="SSF140996">
    <property type="entry name" value="Hermes dimerisation domain"/>
    <property type="match status" value="1"/>
</dbReference>
<dbReference type="AlphaFoldDB" id="A0A225W1P7"/>
<sequence length="138" mass="16087">MAIAFKTAQHRVAQYMERYHVRDLNAYACEEGEQSVQRNLSKELIEVSGLREIGADVQHHLIRLLARWVAEHFRPLVIVEDNGFVEFISFITETLCGIRVGIPKRTQLRSCIISVADDLRLFVRADIERSCEYFFHHK</sequence>
<organism evidence="1 2">
    <name type="scientific">Phytophthora megakarya</name>
    <dbReference type="NCBI Taxonomy" id="4795"/>
    <lineage>
        <taxon>Eukaryota</taxon>
        <taxon>Sar</taxon>
        <taxon>Stramenopiles</taxon>
        <taxon>Oomycota</taxon>
        <taxon>Peronosporomycetes</taxon>
        <taxon>Peronosporales</taxon>
        <taxon>Peronosporaceae</taxon>
        <taxon>Phytophthora</taxon>
    </lineage>
</organism>